<dbReference type="HOGENOM" id="CLU_3425235_0_0_1"/>
<name>T1JXZ7_TETUR</name>
<organism evidence="1 2">
    <name type="scientific">Tetranychus urticae</name>
    <name type="common">Two-spotted spider mite</name>
    <dbReference type="NCBI Taxonomy" id="32264"/>
    <lineage>
        <taxon>Eukaryota</taxon>
        <taxon>Metazoa</taxon>
        <taxon>Ecdysozoa</taxon>
        <taxon>Arthropoda</taxon>
        <taxon>Chelicerata</taxon>
        <taxon>Arachnida</taxon>
        <taxon>Acari</taxon>
        <taxon>Acariformes</taxon>
        <taxon>Trombidiformes</taxon>
        <taxon>Prostigmata</taxon>
        <taxon>Eleutherengona</taxon>
        <taxon>Raphignathae</taxon>
        <taxon>Tetranychoidea</taxon>
        <taxon>Tetranychidae</taxon>
        <taxon>Tetranychus</taxon>
    </lineage>
</organism>
<reference evidence="2" key="1">
    <citation type="submission" date="2011-08" db="EMBL/GenBank/DDBJ databases">
        <authorList>
            <person name="Rombauts S."/>
        </authorList>
    </citation>
    <scope>NUCLEOTIDE SEQUENCE</scope>
    <source>
        <strain evidence="2">London</strain>
    </source>
</reference>
<proteinExistence type="predicted"/>
<evidence type="ECO:0000313" key="2">
    <source>
        <dbReference type="Proteomes" id="UP000015104"/>
    </source>
</evidence>
<reference evidence="1" key="2">
    <citation type="submission" date="2015-06" db="UniProtKB">
        <authorList>
            <consortium name="EnsemblMetazoa"/>
        </authorList>
    </citation>
    <scope>IDENTIFICATION</scope>
</reference>
<dbReference type="Proteomes" id="UP000015104">
    <property type="component" value="Unassembled WGS sequence"/>
</dbReference>
<evidence type="ECO:0000313" key="1">
    <source>
        <dbReference type="EnsemblMetazoa" id="tetur02g13810.1"/>
    </source>
</evidence>
<dbReference type="AlphaFoldDB" id="T1JXZ7"/>
<keyword evidence="2" id="KW-1185">Reference proteome</keyword>
<accession>T1JXZ7</accession>
<protein>
    <submittedName>
        <fullName evidence="1">Uncharacterized protein</fullName>
    </submittedName>
</protein>
<sequence>MHHLKFNTRSVILIGILGPPNV</sequence>
<dbReference type="EMBL" id="CAEY01000835">
    <property type="status" value="NOT_ANNOTATED_CDS"/>
    <property type="molecule type" value="Genomic_DNA"/>
</dbReference>
<dbReference type="EnsemblMetazoa" id="tetur02g13810.1">
    <property type="protein sequence ID" value="tetur02g13810.1"/>
    <property type="gene ID" value="tetur02g13810"/>
</dbReference>